<keyword evidence="4 6" id="KW-0472">Membrane</keyword>
<dbReference type="Pfam" id="PF00001">
    <property type="entry name" value="7tm_1"/>
    <property type="match status" value="1"/>
</dbReference>
<feature type="transmembrane region" description="Helical" evidence="6">
    <location>
        <begin position="242"/>
        <end position="262"/>
    </location>
</feature>
<name>C3Z1H1_BRAFL</name>
<dbReference type="FunFam" id="1.20.1070.10:FF:000767">
    <property type="entry name" value="Uncharacterized protein"/>
    <property type="match status" value="1"/>
</dbReference>
<evidence type="ECO:0000256" key="4">
    <source>
        <dbReference type="ARBA" id="ARBA00023136"/>
    </source>
</evidence>
<dbReference type="InterPro" id="IPR000276">
    <property type="entry name" value="GPCR_Rhodpsn"/>
</dbReference>
<feature type="domain" description="G-protein coupled receptors family 1 profile" evidence="7">
    <location>
        <begin position="43"/>
        <end position="295"/>
    </location>
</feature>
<evidence type="ECO:0000256" key="3">
    <source>
        <dbReference type="ARBA" id="ARBA00022989"/>
    </source>
</evidence>
<accession>C3Z1H1</accession>
<dbReference type="InterPro" id="IPR052921">
    <property type="entry name" value="GPCR1_Superfamily_Member"/>
</dbReference>
<dbReference type="SUPFAM" id="SSF81321">
    <property type="entry name" value="Family A G protein-coupled receptor-like"/>
    <property type="match status" value="1"/>
</dbReference>
<dbReference type="AlphaFoldDB" id="C3Z1H1"/>
<feature type="transmembrane region" description="Helical" evidence="6">
    <location>
        <begin position="31"/>
        <end position="52"/>
    </location>
</feature>
<proteinExistence type="predicted"/>
<organism>
    <name type="scientific">Branchiostoma floridae</name>
    <name type="common">Florida lancelet</name>
    <name type="synonym">Amphioxus</name>
    <dbReference type="NCBI Taxonomy" id="7739"/>
    <lineage>
        <taxon>Eukaryota</taxon>
        <taxon>Metazoa</taxon>
        <taxon>Chordata</taxon>
        <taxon>Cephalochordata</taxon>
        <taxon>Leptocardii</taxon>
        <taxon>Amphioxiformes</taxon>
        <taxon>Branchiostomatidae</taxon>
        <taxon>Branchiostoma</taxon>
    </lineage>
</organism>
<dbReference type="GO" id="GO:0004930">
    <property type="term" value="F:G protein-coupled receptor activity"/>
    <property type="evidence" value="ECO:0007669"/>
    <property type="project" value="InterPro"/>
</dbReference>
<keyword evidence="3 6" id="KW-1133">Transmembrane helix</keyword>
<evidence type="ECO:0000256" key="1">
    <source>
        <dbReference type="ARBA" id="ARBA00004370"/>
    </source>
</evidence>
<feature type="compositionally biased region" description="Polar residues" evidence="5">
    <location>
        <begin position="366"/>
        <end position="375"/>
    </location>
</feature>
<dbReference type="FunCoup" id="C3Z1H1">
    <property type="interactions" value="11"/>
</dbReference>
<dbReference type="Gene3D" id="1.20.1070.10">
    <property type="entry name" value="Rhodopsin 7-helix transmembrane proteins"/>
    <property type="match status" value="1"/>
</dbReference>
<evidence type="ECO:0000313" key="8">
    <source>
        <dbReference type="EMBL" id="EEN53589.1"/>
    </source>
</evidence>
<evidence type="ECO:0000256" key="5">
    <source>
        <dbReference type="SAM" id="MobiDB-lite"/>
    </source>
</evidence>
<feature type="transmembrane region" description="Helical" evidence="6">
    <location>
        <begin position="64"/>
        <end position="88"/>
    </location>
</feature>
<feature type="region of interest" description="Disordered" evidence="5">
    <location>
        <begin position="337"/>
        <end position="381"/>
    </location>
</feature>
<reference evidence="8" key="1">
    <citation type="journal article" date="2008" name="Nature">
        <title>The amphioxus genome and the evolution of the chordate karyotype.</title>
        <authorList>
            <consortium name="US DOE Joint Genome Institute (JGI-PGF)"/>
            <person name="Putnam N.H."/>
            <person name="Butts T."/>
            <person name="Ferrier D.E.K."/>
            <person name="Furlong R.F."/>
            <person name="Hellsten U."/>
            <person name="Kawashima T."/>
            <person name="Robinson-Rechavi M."/>
            <person name="Shoguchi E."/>
            <person name="Terry A."/>
            <person name="Yu J.-K."/>
            <person name="Benito-Gutierrez E.L."/>
            <person name="Dubchak I."/>
            <person name="Garcia-Fernandez J."/>
            <person name="Gibson-Brown J.J."/>
            <person name="Grigoriev I.V."/>
            <person name="Horton A.C."/>
            <person name="de Jong P.J."/>
            <person name="Jurka J."/>
            <person name="Kapitonov V.V."/>
            <person name="Kohara Y."/>
            <person name="Kuroki Y."/>
            <person name="Lindquist E."/>
            <person name="Lucas S."/>
            <person name="Osoegawa K."/>
            <person name="Pennacchio L.A."/>
            <person name="Salamov A.A."/>
            <person name="Satou Y."/>
            <person name="Sauka-Spengler T."/>
            <person name="Schmutz J."/>
            <person name="Shin-I T."/>
            <person name="Toyoda A."/>
            <person name="Bronner-Fraser M."/>
            <person name="Fujiyama A."/>
            <person name="Holland L.Z."/>
            <person name="Holland P.W.H."/>
            <person name="Satoh N."/>
            <person name="Rokhsar D.S."/>
        </authorList>
    </citation>
    <scope>NUCLEOTIDE SEQUENCE [LARGE SCALE GENOMIC DNA]</scope>
    <source>
        <strain evidence="8">S238N-H82</strain>
        <tissue evidence="8">Testes</tissue>
    </source>
</reference>
<feature type="transmembrane region" description="Helical" evidence="6">
    <location>
        <begin position="187"/>
        <end position="208"/>
    </location>
</feature>
<dbReference type="PROSITE" id="PS50262">
    <property type="entry name" value="G_PROTEIN_RECEP_F1_2"/>
    <property type="match status" value="1"/>
</dbReference>
<evidence type="ECO:0000259" key="7">
    <source>
        <dbReference type="PROSITE" id="PS50262"/>
    </source>
</evidence>
<feature type="compositionally biased region" description="Basic and acidic residues" evidence="5">
    <location>
        <begin position="442"/>
        <end position="451"/>
    </location>
</feature>
<feature type="region of interest" description="Disordered" evidence="5">
    <location>
        <begin position="432"/>
        <end position="474"/>
    </location>
</feature>
<dbReference type="eggNOG" id="ENOG502RTTI">
    <property type="taxonomic scope" value="Eukaryota"/>
</dbReference>
<feature type="transmembrane region" description="Helical" evidence="6">
    <location>
        <begin position="100"/>
        <end position="122"/>
    </location>
</feature>
<dbReference type="InterPro" id="IPR017452">
    <property type="entry name" value="GPCR_Rhodpsn_7TM"/>
</dbReference>
<evidence type="ECO:0000256" key="6">
    <source>
        <dbReference type="SAM" id="Phobius"/>
    </source>
</evidence>
<comment type="subcellular location">
    <subcellularLocation>
        <location evidence="1">Membrane</location>
    </subcellularLocation>
</comment>
<dbReference type="PANTHER" id="PTHR26451">
    <property type="entry name" value="G_PROTEIN_RECEP_F1_2 DOMAIN-CONTAINING PROTEIN"/>
    <property type="match status" value="1"/>
</dbReference>
<feature type="transmembrane region" description="Helical" evidence="6">
    <location>
        <begin position="143"/>
        <end position="167"/>
    </location>
</feature>
<dbReference type="EMBL" id="GG666573">
    <property type="protein sequence ID" value="EEN53589.1"/>
    <property type="molecule type" value="Genomic_DNA"/>
</dbReference>
<evidence type="ECO:0000256" key="2">
    <source>
        <dbReference type="ARBA" id="ARBA00022692"/>
    </source>
</evidence>
<sequence length="474" mass="51973">MEDETDGPSEEVDDVNRVLSLGSTFRDLQTTLLIISLVLSVGCGLLVIFLVWEKHYLQKPSHFLRCNLAVDDIIFTSCLIPIRIYALFRQDVSGEHLWCSGMALVAPTCIVSMSGTYLLMAVDLYYFVCDPLRYHDKVTTKRVAVGIVVIRAFSLFFGLAPVAFGGLPEYGLVCEYDSVNSVSLSAIIRNIGLLVTLLVILSISMLYYQVFKVARRQQERDENRDLWVFQTKAFKLIAPHTIILTVSIATTVVQIAMARAVISEEQMSQYGLTIADHVSILLFLTVSSVANPIIYSLRLPDFRRAIKKLCGLPTNTPPAVPARRHGDIEVAAITGSAQGAPAAEVTPDPTPAEALKPTVEDGTPDAQKQTTTQADMNPGLAPCTQHRGYRTATQRPFQLTVRADVHAEPTPLSGEDITETLPGQLYMEAASPDVPTSAMDTEADKATEGHTLDQFASQHPPARPKLAWQEGTND</sequence>
<protein>
    <recommendedName>
        <fullName evidence="7">G-protein coupled receptors family 1 profile domain-containing protein</fullName>
    </recommendedName>
</protein>
<feature type="transmembrane region" description="Helical" evidence="6">
    <location>
        <begin position="274"/>
        <end position="297"/>
    </location>
</feature>
<dbReference type="InParanoid" id="C3Z1H1"/>
<gene>
    <name evidence="8" type="ORF">BRAFLDRAFT_82317</name>
</gene>
<dbReference type="PANTHER" id="PTHR26451:SF897">
    <property type="entry name" value="TRACE AMINE-ASSOCIATED RECEPTOR 5-LIKE"/>
    <property type="match status" value="1"/>
</dbReference>
<dbReference type="GO" id="GO:0016020">
    <property type="term" value="C:membrane"/>
    <property type="evidence" value="ECO:0007669"/>
    <property type="project" value="UniProtKB-SubCell"/>
</dbReference>
<dbReference type="CDD" id="cd00637">
    <property type="entry name" value="7tm_classA_rhodopsin-like"/>
    <property type="match status" value="1"/>
</dbReference>
<keyword evidence="2 6" id="KW-0812">Transmembrane</keyword>